<reference evidence="2 3" key="1">
    <citation type="submission" date="2017-04" db="EMBL/GenBank/DDBJ databases">
        <title>Draft genome sequence of Tuber borchii Vittad., a whitish edible truffle.</title>
        <authorList>
            <consortium name="DOE Joint Genome Institute"/>
            <person name="Murat C."/>
            <person name="Kuo A."/>
            <person name="Barry K.W."/>
            <person name="Clum A."/>
            <person name="Dockter R.B."/>
            <person name="Fauchery L."/>
            <person name="Iotti M."/>
            <person name="Kohler A."/>
            <person name="Labutti K."/>
            <person name="Lindquist E.A."/>
            <person name="Lipzen A."/>
            <person name="Ohm R.A."/>
            <person name="Wang M."/>
            <person name="Grigoriev I.V."/>
            <person name="Zambonelli A."/>
            <person name="Martin F.M."/>
        </authorList>
    </citation>
    <scope>NUCLEOTIDE SEQUENCE [LARGE SCALE GENOMIC DNA]</scope>
    <source>
        <strain evidence="2 3">Tbo3840</strain>
    </source>
</reference>
<dbReference type="Proteomes" id="UP000244722">
    <property type="component" value="Unassembled WGS sequence"/>
</dbReference>
<dbReference type="EMBL" id="NESQ01000467">
    <property type="protein sequence ID" value="PUU72772.1"/>
    <property type="molecule type" value="Genomic_DNA"/>
</dbReference>
<keyword evidence="3" id="KW-1185">Reference proteome</keyword>
<evidence type="ECO:0000313" key="2">
    <source>
        <dbReference type="EMBL" id="PUU72772.1"/>
    </source>
</evidence>
<name>A0A2T6ZB99_TUBBO</name>
<gene>
    <name evidence="2" type="ORF">B9Z19DRAFT_1096603</name>
</gene>
<dbReference type="OrthoDB" id="1681166at2759"/>
<sequence length="125" mass="12908">MKADGESVAAAHSLSDDWQVVGTDVGIAPQWMAGDEDGGSAGASGSGGGVMLTIRGSEVPKVGSMAAAAAATGEEEQEQEEGEGRRHCMSLQRCTTTEWRKSKTLSNTPRNPPVPVLVPVLSQSL</sequence>
<comment type="caution">
    <text evidence="2">The sequence shown here is derived from an EMBL/GenBank/DDBJ whole genome shotgun (WGS) entry which is preliminary data.</text>
</comment>
<dbReference type="STRING" id="42251.A0A2T6ZB99"/>
<dbReference type="AlphaFoldDB" id="A0A2T6ZB99"/>
<proteinExistence type="predicted"/>
<accession>A0A2T6ZB99</accession>
<feature type="region of interest" description="Disordered" evidence="1">
    <location>
        <begin position="96"/>
        <end position="125"/>
    </location>
</feature>
<organism evidence="2 3">
    <name type="scientific">Tuber borchii</name>
    <name type="common">White truffle</name>
    <dbReference type="NCBI Taxonomy" id="42251"/>
    <lineage>
        <taxon>Eukaryota</taxon>
        <taxon>Fungi</taxon>
        <taxon>Dikarya</taxon>
        <taxon>Ascomycota</taxon>
        <taxon>Pezizomycotina</taxon>
        <taxon>Pezizomycetes</taxon>
        <taxon>Pezizales</taxon>
        <taxon>Tuberaceae</taxon>
        <taxon>Tuber</taxon>
    </lineage>
</organism>
<feature type="region of interest" description="Disordered" evidence="1">
    <location>
        <begin position="70"/>
        <end position="89"/>
    </location>
</feature>
<evidence type="ECO:0000256" key="1">
    <source>
        <dbReference type="SAM" id="MobiDB-lite"/>
    </source>
</evidence>
<protein>
    <submittedName>
        <fullName evidence="2">Uncharacterized protein</fullName>
    </submittedName>
</protein>
<feature type="non-terminal residue" evidence="2">
    <location>
        <position position="125"/>
    </location>
</feature>
<evidence type="ECO:0000313" key="3">
    <source>
        <dbReference type="Proteomes" id="UP000244722"/>
    </source>
</evidence>